<dbReference type="KEGG" id="fvr:FVEG_09445"/>
<dbReference type="Proteomes" id="UP000009096">
    <property type="component" value="Chromosome 5"/>
</dbReference>
<dbReference type="EMBL" id="DS022253">
    <property type="protein sequence ID" value="EWG50125.1"/>
    <property type="molecule type" value="Genomic_DNA"/>
</dbReference>
<proteinExistence type="predicted"/>
<evidence type="ECO:0000256" key="1">
    <source>
        <dbReference type="SAM" id="MobiDB-lite"/>
    </source>
</evidence>
<dbReference type="VEuPathDB" id="FungiDB:FVEG_09445"/>
<evidence type="ECO:0000313" key="2">
    <source>
        <dbReference type="EMBL" id="EWG50125.1"/>
    </source>
</evidence>
<dbReference type="STRING" id="334819.W7MR77"/>
<dbReference type="GeneID" id="30067099"/>
<gene>
    <name evidence="2" type="ORF">FVEG_09445</name>
</gene>
<feature type="region of interest" description="Disordered" evidence="1">
    <location>
        <begin position="115"/>
        <end position="134"/>
    </location>
</feature>
<dbReference type="EMBL" id="CM000582">
    <property type="protein sequence ID" value="EWG50125.1"/>
    <property type="molecule type" value="Genomic_DNA"/>
</dbReference>
<keyword evidence="3" id="KW-1185">Reference proteome</keyword>
<dbReference type="RefSeq" id="XP_018756316.1">
    <property type="nucleotide sequence ID" value="XM_018898429.1"/>
</dbReference>
<evidence type="ECO:0000313" key="3">
    <source>
        <dbReference type="Proteomes" id="UP000009096"/>
    </source>
</evidence>
<feature type="compositionally biased region" description="Acidic residues" evidence="1">
    <location>
        <begin position="181"/>
        <end position="220"/>
    </location>
</feature>
<organism evidence="2 3">
    <name type="scientific">Gibberella moniliformis (strain M3125 / FGSC 7600)</name>
    <name type="common">Maize ear and stalk rot fungus</name>
    <name type="synonym">Fusarium verticillioides</name>
    <dbReference type="NCBI Taxonomy" id="334819"/>
    <lineage>
        <taxon>Eukaryota</taxon>
        <taxon>Fungi</taxon>
        <taxon>Dikarya</taxon>
        <taxon>Ascomycota</taxon>
        <taxon>Pezizomycotina</taxon>
        <taxon>Sordariomycetes</taxon>
        <taxon>Hypocreomycetidae</taxon>
        <taxon>Hypocreales</taxon>
        <taxon>Nectriaceae</taxon>
        <taxon>Fusarium</taxon>
        <taxon>Fusarium fujikuroi species complex</taxon>
    </lineage>
</organism>
<reference evidence="2 3" key="1">
    <citation type="journal article" date="2010" name="Nature">
        <title>Comparative genomics reveals mobile pathogenicity chromosomes in Fusarium.</title>
        <authorList>
            <person name="Ma L.J."/>
            <person name="van der Does H.C."/>
            <person name="Borkovich K.A."/>
            <person name="Coleman J.J."/>
            <person name="Daboussi M.J."/>
            <person name="Di Pietro A."/>
            <person name="Dufresne M."/>
            <person name="Freitag M."/>
            <person name="Grabherr M."/>
            <person name="Henrissat B."/>
            <person name="Houterman P.M."/>
            <person name="Kang S."/>
            <person name="Shim W.B."/>
            <person name="Woloshuk C."/>
            <person name="Xie X."/>
            <person name="Xu J.R."/>
            <person name="Antoniw J."/>
            <person name="Baker S.E."/>
            <person name="Bluhm B.H."/>
            <person name="Breakspear A."/>
            <person name="Brown D.W."/>
            <person name="Butchko R.A."/>
            <person name="Chapman S."/>
            <person name="Coulson R."/>
            <person name="Coutinho P.M."/>
            <person name="Danchin E.G."/>
            <person name="Diener A."/>
            <person name="Gale L.R."/>
            <person name="Gardiner D.M."/>
            <person name="Goff S."/>
            <person name="Hammond-Kosack K.E."/>
            <person name="Hilburn K."/>
            <person name="Hua-Van A."/>
            <person name="Jonkers W."/>
            <person name="Kazan K."/>
            <person name="Kodira C.D."/>
            <person name="Koehrsen M."/>
            <person name="Kumar L."/>
            <person name="Lee Y.H."/>
            <person name="Li L."/>
            <person name="Manners J.M."/>
            <person name="Miranda-Saavedra D."/>
            <person name="Mukherjee M."/>
            <person name="Park G."/>
            <person name="Park J."/>
            <person name="Park S.Y."/>
            <person name="Proctor R.H."/>
            <person name="Regev A."/>
            <person name="Ruiz-Roldan M.C."/>
            <person name="Sain D."/>
            <person name="Sakthikumar S."/>
            <person name="Sykes S."/>
            <person name="Schwartz D.C."/>
            <person name="Turgeon B.G."/>
            <person name="Wapinski I."/>
            <person name="Yoder O."/>
            <person name="Young S."/>
            <person name="Zeng Q."/>
            <person name="Zhou S."/>
            <person name="Galagan J."/>
            <person name="Cuomo C.A."/>
            <person name="Kistler H.C."/>
            <person name="Rep M."/>
        </authorList>
    </citation>
    <scope>NUCLEOTIDE SEQUENCE [LARGE SCALE GENOMIC DNA]</scope>
    <source>
        <strain evidence="3">M3125 / FGSC 7600</strain>
    </source>
</reference>
<name>W7MR77_GIBM7</name>
<protein>
    <submittedName>
        <fullName evidence="2">Uncharacterized protein</fullName>
    </submittedName>
</protein>
<feature type="region of interest" description="Disordered" evidence="1">
    <location>
        <begin position="145"/>
        <end position="227"/>
    </location>
</feature>
<dbReference type="AlphaFoldDB" id="W7MR77"/>
<accession>W7MR77</accession>
<sequence>MPDYAFYFPINRPSANSLLALEPRQESALFSLPALKELYNHGLRPSSFHPFKNSFKEKHLKCFPWLVVESKPKQGTNGAIARLREVAYCQAINGSGCASRLKEFPALNERNLPGLAAYPPSPSRDSSGAGGKGLDTVLYRELPRMSLQRGEKEAETGKGLSAGPSRRRESGTKFLAGPIEVEVDGSTSDEDYDENEEDDDSGDDDEECEDDDETGEEESDEKNLVWDYVRRQATKDAELEACHEDWGS</sequence>